<comment type="caution">
    <text evidence="1">The sequence shown here is derived from an EMBL/GenBank/DDBJ whole genome shotgun (WGS) entry which is preliminary data.</text>
</comment>
<protein>
    <submittedName>
        <fullName evidence="1">Uncharacterized protein</fullName>
    </submittedName>
</protein>
<dbReference type="Proteomes" id="UP001497535">
    <property type="component" value="Unassembled WGS sequence"/>
</dbReference>
<keyword evidence="2" id="KW-1185">Reference proteome</keyword>
<dbReference type="EMBL" id="CAVMJV010000031">
    <property type="protein sequence ID" value="CAK5076718.1"/>
    <property type="molecule type" value="Genomic_DNA"/>
</dbReference>
<evidence type="ECO:0000313" key="2">
    <source>
        <dbReference type="Proteomes" id="UP001497535"/>
    </source>
</evidence>
<reference evidence="1" key="1">
    <citation type="submission" date="2023-11" db="EMBL/GenBank/DDBJ databases">
        <authorList>
            <person name="Poullet M."/>
        </authorList>
    </citation>
    <scope>NUCLEOTIDE SEQUENCE</scope>
    <source>
        <strain evidence="1">E1834</strain>
    </source>
</reference>
<proteinExistence type="predicted"/>
<gene>
    <name evidence="1" type="ORF">MENTE1834_LOCUS23592</name>
</gene>
<evidence type="ECO:0000313" key="1">
    <source>
        <dbReference type="EMBL" id="CAK5076718.1"/>
    </source>
</evidence>
<name>A0ACB0ZE52_MELEN</name>
<sequence length="54" mass="6543">MLNSKIVIILERPSSTFFRLDSTKKCQKKYVHQRSCQHKKINPDFGNREFPRKY</sequence>
<accession>A0ACB0ZE52</accession>
<organism evidence="1 2">
    <name type="scientific">Meloidogyne enterolobii</name>
    <name type="common">Root-knot nematode worm</name>
    <name type="synonym">Meloidogyne mayaguensis</name>
    <dbReference type="NCBI Taxonomy" id="390850"/>
    <lineage>
        <taxon>Eukaryota</taxon>
        <taxon>Metazoa</taxon>
        <taxon>Ecdysozoa</taxon>
        <taxon>Nematoda</taxon>
        <taxon>Chromadorea</taxon>
        <taxon>Rhabditida</taxon>
        <taxon>Tylenchina</taxon>
        <taxon>Tylenchomorpha</taxon>
        <taxon>Tylenchoidea</taxon>
        <taxon>Meloidogynidae</taxon>
        <taxon>Meloidogyninae</taxon>
        <taxon>Meloidogyne</taxon>
    </lineage>
</organism>